<evidence type="ECO:0000313" key="3">
    <source>
        <dbReference type="EMBL" id="VVD90212.1"/>
    </source>
</evidence>
<dbReference type="InterPro" id="IPR010295">
    <property type="entry name" value="DUF898"/>
</dbReference>
<feature type="transmembrane region" description="Helical" evidence="2">
    <location>
        <begin position="33"/>
        <end position="54"/>
    </location>
</feature>
<keyword evidence="2" id="KW-0812">Transmembrane</keyword>
<keyword evidence="2" id="KW-1133">Transmembrane helix</keyword>
<keyword evidence="2" id="KW-0472">Membrane</keyword>
<dbReference type="Proteomes" id="UP000414233">
    <property type="component" value="Unassembled WGS sequence"/>
</dbReference>
<feature type="transmembrane region" description="Helical" evidence="2">
    <location>
        <begin position="200"/>
        <end position="225"/>
    </location>
</feature>
<name>A0A5E4TSM1_9BURK</name>
<evidence type="ECO:0000313" key="4">
    <source>
        <dbReference type="Proteomes" id="UP000414233"/>
    </source>
</evidence>
<proteinExistence type="predicted"/>
<feature type="transmembrane region" description="Helical" evidence="2">
    <location>
        <begin position="81"/>
        <end position="99"/>
    </location>
</feature>
<sequence length="353" mass="38879">MDLSGDRLPQPQPAGSVQNEMPFTFTGSGASYFRIWIVNGVLSLLTLGIYSAWAKVRRLQYFYRNTQVDGAAFDYHGTPWAILKGRIIAIVLFMLYSFAGEFSKLAGGLVLLALIAIMPWLLWNSLRFRLYNSSYRGIRFAFRGSLGGAYGIFLGLPVLALFTLYLAAPFAHCLFKRYQHNGSALGNTRFSFHGRASRFYLAYVACFAIVAIITVIVGTGLLGLFSAVATQAKHTAAFAYVIGFYVGLLAAYPVFSALILRCVWNDTRLGEHRFVCRLSVLRFLGIHYANLLLTVITLGLYRPFAKVRVTRYLLSTFALIPSGSLDAFTQSEADAIGAAGEEAAGVFDIDIAL</sequence>
<protein>
    <submittedName>
        <fullName evidence="3">Inner membrane protein YjgN</fullName>
    </submittedName>
</protein>
<feature type="transmembrane region" description="Helical" evidence="2">
    <location>
        <begin position="280"/>
        <end position="301"/>
    </location>
</feature>
<accession>A0A5E4TSM1</accession>
<evidence type="ECO:0000256" key="2">
    <source>
        <dbReference type="SAM" id="Phobius"/>
    </source>
</evidence>
<feature type="transmembrane region" description="Helical" evidence="2">
    <location>
        <begin position="237"/>
        <end position="260"/>
    </location>
</feature>
<gene>
    <name evidence="3" type="primary">yjgN</name>
    <name evidence="3" type="ORF">PTE30175_01513</name>
</gene>
<dbReference type="EMBL" id="CABPRZ010000005">
    <property type="protein sequence ID" value="VVD90212.1"/>
    <property type="molecule type" value="Genomic_DNA"/>
</dbReference>
<evidence type="ECO:0000256" key="1">
    <source>
        <dbReference type="SAM" id="MobiDB-lite"/>
    </source>
</evidence>
<dbReference type="Pfam" id="PF05987">
    <property type="entry name" value="DUF898"/>
    <property type="match status" value="1"/>
</dbReference>
<dbReference type="AlphaFoldDB" id="A0A5E4TSM1"/>
<keyword evidence="4" id="KW-1185">Reference proteome</keyword>
<organism evidence="3 4">
    <name type="scientific">Pandoraea terrae</name>
    <dbReference type="NCBI Taxonomy" id="1537710"/>
    <lineage>
        <taxon>Bacteria</taxon>
        <taxon>Pseudomonadati</taxon>
        <taxon>Pseudomonadota</taxon>
        <taxon>Betaproteobacteria</taxon>
        <taxon>Burkholderiales</taxon>
        <taxon>Burkholderiaceae</taxon>
        <taxon>Pandoraea</taxon>
    </lineage>
</organism>
<reference evidence="3 4" key="1">
    <citation type="submission" date="2019-08" db="EMBL/GenBank/DDBJ databases">
        <authorList>
            <person name="Peeters C."/>
        </authorList>
    </citation>
    <scope>NUCLEOTIDE SEQUENCE [LARGE SCALE GENOMIC DNA]</scope>
    <source>
        <strain evidence="3 4">LMG 30175</strain>
    </source>
</reference>
<feature type="region of interest" description="Disordered" evidence="1">
    <location>
        <begin position="1"/>
        <end position="20"/>
    </location>
</feature>
<feature type="transmembrane region" description="Helical" evidence="2">
    <location>
        <begin position="105"/>
        <end position="126"/>
    </location>
</feature>
<feature type="transmembrane region" description="Helical" evidence="2">
    <location>
        <begin position="147"/>
        <end position="168"/>
    </location>
</feature>